<dbReference type="EMBL" id="CP011071">
    <property type="protein sequence ID" value="AKA34741.1"/>
    <property type="molecule type" value="Genomic_DNA"/>
</dbReference>
<protein>
    <submittedName>
        <fullName evidence="1">Uncharacterized protein</fullName>
    </submittedName>
</protein>
<dbReference type="Proteomes" id="UP000032726">
    <property type="component" value="Chromosome"/>
</dbReference>
<sequence>MAKSLLLFLFGFFLYTGMNAQTQVYRMGFEHFQESRGDSDTGLLAKLPYTEVVLGYNPMNSRSGLGTTFNFHGHVVVVDQMDVLPDGSIQAIIRREDGRDFFGYAPTLKAILIPVNTLNNSLKSGNLVSNLNVKQ</sequence>
<dbReference type="HOGENOM" id="CLU_1883422_0_0_10"/>
<keyword evidence="2" id="KW-1185">Reference proteome</keyword>
<dbReference type="KEGG" id="mlt:VC82_1097"/>
<gene>
    <name evidence="1" type="ORF">VC82_1097</name>
</gene>
<proteinExistence type="predicted"/>
<dbReference type="RefSeq" id="WP_045801464.1">
    <property type="nucleotide sequence ID" value="NZ_CP011071.1"/>
</dbReference>
<accession>A0A0D5YSA4</accession>
<evidence type="ECO:0000313" key="2">
    <source>
        <dbReference type="Proteomes" id="UP000032726"/>
    </source>
</evidence>
<organism evidence="1 2">
    <name type="scientific">Flagellimonas lutaonensis</name>
    <dbReference type="NCBI Taxonomy" id="516051"/>
    <lineage>
        <taxon>Bacteria</taxon>
        <taxon>Pseudomonadati</taxon>
        <taxon>Bacteroidota</taxon>
        <taxon>Flavobacteriia</taxon>
        <taxon>Flavobacteriales</taxon>
        <taxon>Flavobacteriaceae</taxon>
        <taxon>Flagellimonas</taxon>
    </lineage>
</organism>
<reference evidence="1 2" key="1">
    <citation type="submission" date="2015-03" db="EMBL/GenBank/DDBJ databases">
        <title>Complete genome sequence of Muricauda lutaonensis CC-HSB-11T, isolated from a coastal hot spring.</title>
        <authorList>
            <person name="Kim K.M."/>
        </authorList>
    </citation>
    <scope>NUCLEOTIDE SEQUENCE [LARGE SCALE GENOMIC DNA]</scope>
    <source>
        <strain evidence="1 2">CC-HSB-11</strain>
    </source>
</reference>
<dbReference type="AlphaFoldDB" id="A0A0D5YSA4"/>
<dbReference type="STRING" id="516051.VC82_1097"/>
<evidence type="ECO:0000313" key="1">
    <source>
        <dbReference type="EMBL" id="AKA34741.1"/>
    </source>
</evidence>
<dbReference type="OrthoDB" id="1444823at2"/>
<name>A0A0D5YSA4_9FLAO</name>